<feature type="transmembrane region" description="Helical" evidence="1">
    <location>
        <begin position="242"/>
        <end position="258"/>
    </location>
</feature>
<dbReference type="GO" id="GO:0009103">
    <property type="term" value="P:lipopolysaccharide biosynthetic process"/>
    <property type="evidence" value="ECO:0007669"/>
    <property type="project" value="TreeGrafter"/>
</dbReference>
<dbReference type="InterPro" id="IPR002656">
    <property type="entry name" value="Acyl_transf_3_dom"/>
</dbReference>
<feature type="transmembrane region" description="Helical" evidence="1">
    <location>
        <begin position="141"/>
        <end position="159"/>
    </location>
</feature>
<dbReference type="RefSeq" id="WP_138488927.1">
    <property type="nucleotide sequence ID" value="NZ_CP040558.1"/>
</dbReference>
<dbReference type="Pfam" id="PF19040">
    <property type="entry name" value="SGNH"/>
    <property type="match status" value="1"/>
</dbReference>
<feature type="transmembrane region" description="Helical" evidence="1">
    <location>
        <begin position="7"/>
        <end position="25"/>
    </location>
</feature>
<keyword evidence="4" id="KW-0808">Transferase</keyword>
<dbReference type="GO" id="GO:0016747">
    <property type="term" value="F:acyltransferase activity, transferring groups other than amino-acyl groups"/>
    <property type="evidence" value="ECO:0007669"/>
    <property type="project" value="InterPro"/>
</dbReference>
<dbReference type="GO" id="GO:0016020">
    <property type="term" value="C:membrane"/>
    <property type="evidence" value="ECO:0007669"/>
    <property type="project" value="TreeGrafter"/>
</dbReference>
<feature type="transmembrane region" description="Helical" evidence="1">
    <location>
        <begin position="166"/>
        <end position="183"/>
    </location>
</feature>
<feature type="domain" description="SGNH" evidence="3">
    <location>
        <begin position="386"/>
        <end position="626"/>
    </location>
</feature>
<proteinExistence type="predicted"/>
<feature type="transmembrane region" description="Helical" evidence="1">
    <location>
        <begin position="278"/>
        <end position="297"/>
    </location>
</feature>
<accession>A0A4P9IZI0</accession>
<dbReference type="KEGG" id="pdv:FFU37_05490"/>
<dbReference type="PANTHER" id="PTHR23028:SF53">
    <property type="entry name" value="ACYL_TRANSF_3 DOMAIN-CONTAINING PROTEIN"/>
    <property type="match status" value="1"/>
</dbReference>
<keyword evidence="1" id="KW-1133">Transmembrane helix</keyword>
<keyword evidence="1" id="KW-0812">Transmembrane</keyword>
<feature type="transmembrane region" description="Helical" evidence="1">
    <location>
        <begin position="220"/>
        <end position="236"/>
    </location>
</feature>
<feature type="transmembrane region" description="Helical" evidence="1">
    <location>
        <begin position="343"/>
        <end position="363"/>
    </location>
</feature>
<feature type="transmembrane region" description="Helical" evidence="1">
    <location>
        <begin position="72"/>
        <end position="91"/>
    </location>
</feature>
<evidence type="ECO:0000313" key="4">
    <source>
        <dbReference type="EMBL" id="QCU73940.1"/>
    </source>
</evidence>
<evidence type="ECO:0000259" key="3">
    <source>
        <dbReference type="Pfam" id="PF19040"/>
    </source>
</evidence>
<feature type="transmembrane region" description="Helical" evidence="1">
    <location>
        <begin position="31"/>
        <end position="51"/>
    </location>
</feature>
<evidence type="ECO:0000256" key="1">
    <source>
        <dbReference type="SAM" id="Phobius"/>
    </source>
</evidence>
<feature type="transmembrane region" description="Helical" evidence="1">
    <location>
        <begin position="303"/>
        <end position="322"/>
    </location>
</feature>
<dbReference type="GeneID" id="88775095"/>
<gene>
    <name evidence="4" type="ORF">FFU37_05490</name>
</gene>
<keyword evidence="4" id="KW-0012">Acyltransferase</keyword>
<dbReference type="Proteomes" id="UP000310065">
    <property type="component" value="Chromosome L1"/>
</dbReference>
<feature type="domain" description="Acyltransferase 3" evidence="2">
    <location>
        <begin position="6"/>
        <end position="316"/>
    </location>
</feature>
<dbReference type="InterPro" id="IPR043968">
    <property type="entry name" value="SGNH"/>
</dbReference>
<dbReference type="Pfam" id="PF01757">
    <property type="entry name" value="Acyl_transf_3"/>
    <property type="match status" value="1"/>
</dbReference>
<sequence length="627" mass="71780">MQFREDINGLRAIAVIAVVLFHFNSSWMPGGFAGVDVFFVISGFLMTGIIFKGLEQENFSILRFYVARANRIIPALALLCIILLIFGWFFLSPTEYKALGKHAVSSVGFISNNIYWLESGYFDSSSHEKWLLHTWSLSVEWQFYIIYPILLVLSSKVLSLKMTKRILLLGTVIGFVFCVLVTYKWPNASYYLFPSRAWEMMIGGVAYLYPSRFGNKQNKVIEIIGVLFILGSYFFVTKETPWPGYLAIFPVLGSFLIIQANSKNSFITGNILFQKVGAWSYSIYLWHWPLVVAIAYFSLSKNFIYIGIISSVILGYLSNKYIEKIKFLNDFNTPISYLRSKPIIIAISTVSLGLIVYSTNGFFKLSPIEYQNLINSSTPSPYRNMCHISEYRAPEKSCEYFGSRITWATFGDSHSTEIAYAMALRLKEKNIGLKHFSFSGCKPSYKEPDSFSVCAKWYNESVSYILESKEIKNVIFNHRFTNMLFGGTAEHYPVVDEPTVTNEAIRLTKHMDELILKLAESKDNIYIFLPIPELNKNIFKLINNARKSNVSLHDITSTDINWYYERNKYIINHFNSAEFPSNVHFLNPADAFCNSEKCFAVRNGIPLYFDDNHPSVLGAIELVKLIE</sequence>
<protein>
    <submittedName>
        <fullName evidence="4">Acyltransferase</fullName>
    </submittedName>
</protein>
<name>A0A4P9IZI0_9GAMM</name>
<keyword evidence="1" id="KW-0472">Membrane</keyword>
<evidence type="ECO:0000313" key="5">
    <source>
        <dbReference type="Proteomes" id="UP000310065"/>
    </source>
</evidence>
<dbReference type="AlphaFoldDB" id="A0A4P9IZI0"/>
<dbReference type="InterPro" id="IPR050879">
    <property type="entry name" value="Acyltransferase_3"/>
</dbReference>
<organism evidence="4 5">
    <name type="scientific">Pseudoalteromonas distincta</name>
    <dbReference type="NCBI Taxonomy" id="77608"/>
    <lineage>
        <taxon>Bacteria</taxon>
        <taxon>Pseudomonadati</taxon>
        <taxon>Pseudomonadota</taxon>
        <taxon>Gammaproteobacteria</taxon>
        <taxon>Alteromonadales</taxon>
        <taxon>Pseudoalteromonadaceae</taxon>
        <taxon>Pseudoalteromonas</taxon>
    </lineage>
</organism>
<dbReference type="EMBL" id="CP040558">
    <property type="protein sequence ID" value="QCU73940.1"/>
    <property type="molecule type" value="Genomic_DNA"/>
</dbReference>
<reference evidence="4 5" key="1">
    <citation type="submission" date="2019-05" db="EMBL/GenBank/DDBJ databases">
        <title>Complete genome sequence of Pseudoalteromonas sp. 16-SW-7(T) isolated from the Okhotsk Sea, Russia.</title>
        <authorList>
            <person name="Nguyen T.H."/>
            <person name="Nedashkovskaya O.I."/>
            <person name="Kim S.-G."/>
        </authorList>
    </citation>
    <scope>NUCLEOTIDE SEQUENCE [LARGE SCALE GENOMIC DNA]</scope>
    <source>
        <strain evidence="4 5">16-SW-7</strain>
    </source>
</reference>
<evidence type="ECO:0000259" key="2">
    <source>
        <dbReference type="Pfam" id="PF01757"/>
    </source>
</evidence>
<dbReference type="PANTHER" id="PTHR23028">
    <property type="entry name" value="ACETYLTRANSFERASE"/>
    <property type="match status" value="1"/>
</dbReference>